<comment type="caution">
    <text evidence="1">The sequence shown here is derived from an EMBL/GenBank/DDBJ whole genome shotgun (WGS) entry which is preliminary data.</text>
</comment>
<dbReference type="EMBL" id="VSSQ01096711">
    <property type="protein sequence ID" value="MPN40352.1"/>
    <property type="molecule type" value="Genomic_DNA"/>
</dbReference>
<protein>
    <submittedName>
        <fullName evidence="1">Uncharacterized protein</fullName>
    </submittedName>
</protein>
<sequence>MSPQFGRIELAQIDAVDQHGTRRRPIQTENELFQRCLARADTSQDGNVLTRPDAERYPTQGLDLLPRIGETNVTKLDLALEALTTDEGRALRTLDLTLHQGIE</sequence>
<dbReference type="AlphaFoldDB" id="A0A645HPF9"/>
<evidence type="ECO:0000313" key="1">
    <source>
        <dbReference type="EMBL" id="MPN40352.1"/>
    </source>
</evidence>
<accession>A0A645HPF9</accession>
<proteinExistence type="predicted"/>
<name>A0A645HPF9_9ZZZZ</name>
<gene>
    <name evidence="1" type="ORF">SDC9_187888</name>
</gene>
<organism evidence="1">
    <name type="scientific">bioreactor metagenome</name>
    <dbReference type="NCBI Taxonomy" id="1076179"/>
    <lineage>
        <taxon>unclassified sequences</taxon>
        <taxon>metagenomes</taxon>
        <taxon>ecological metagenomes</taxon>
    </lineage>
</organism>
<reference evidence="1" key="1">
    <citation type="submission" date="2019-08" db="EMBL/GenBank/DDBJ databases">
        <authorList>
            <person name="Kucharzyk K."/>
            <person name="Murdoch R.W."/>
            <person name="Higgins S."/>
            <person name="Loffler F."/>
        </authorList>
    </citation>
    <scope>NUCLEOTIDE SEQUENCE</scope>
</reference>